<dbReference type="EMBL" id="CVRI01000066">
    <property type="protein sequence ID" value="CRL05966.1"/>
    <property type="molecule type" value="Genomic_DNA"/>
</dbReference>
<accession>A0A1J1J3A2</accession>
<protein>
    <submittedName>
        <fullName evidence="1">CLUMA_CG019299, isoform A</fullName>
    </submittedName>
</protein>
<proteinExistence type="predicted"/>
<reference evidence="1 2" key="1">
    <citation type="submission" date="2015-04" db="EMBL/GenBank/DDBJ databases">
        <authorList>
            <person name="Syromyatnikov M.Y."/>
            <person name="Popov V.N."/>
        </authorList>
    </citation>
    <scope>NUCLEOTIDE SEQUENCE [LARGE SCALE GENOMIC DNA]</scope>
</reference>
<sequence length="95" mass="10872">MRLLLVDYCTKQILTCTLQATARTTHNCLIVRGNPDACSLTEAARVKHKSIFTLINIKRGDSRMKNFKSDVAIISHENLDKYKKKDDDDDDEDED</sequence>
<organism evidence="1 2">
    <name type="scientific">Clunio marinus</name>
    <dbReference type="NCBI Taxonomy" id="568069"/>
    <lineage>
        <taxon>Eukaryota</taxon>
        <taxon>Metazoa</taxon>
        <taxon>Ecdysozoa</taxon>
        <taxon>Arthropoda</taxon>
        <taxon>Hexapoda</taxon>
        <taxon>Insecta</taxon>
        <taxon>Pterygota</taxon>
        <taxon>Neoptera</taxon>
        <taxon>Endopterygota</taxon>
        <taxon>Diptera</taxon>
        <taxon>Nematocera</taxon>
        <taxon>Chironomoidea</taxon>
        <taxon>Chironomidae</taxon>
        <taxon>Clunio</taxon>
    </lineage>
</organism>
<keyword evidence="2" id="KW-1185">Reference proteome</keyword>
<gene>
    <name evidence="1" type="ORF">CLUMA_CG019299</name>
</gene>
<dbReference type="Proteomes" id="UP000183832">
    <property type="component" value="Unassembled WGS sequence"/>
</dbReference>
<dbReference type="AlphaFoldDB" id="A0A1J1J3A2"/>
<evidence type="ECO:0000313" key="2">
    <source>
        <dbReference type="Proteomes" id="UP000183832"/>
    </source>
</evidence>
<evidence type="ECO:0000313" key="1">
    <source>
        <dbReference type="EMBL" id="CRL05966.1"/>
    </source>
</evidence>
<name>A0A1J1J3A2_9DIPT</name>